<reference evidence="2" key="1">
    <citation type="journal article" date="2023" name="Nat. Plants">
        <title>Single-cell RNA sequencing provides a high-resolution roadmap for understanding the multicellular compartmentation of specialized metabolism.</title>
        <authorList>
            <person name="Sun S."/>
            <person name="Shen X."/>
            <person name="Li Y."/>
            <person name="Li Y."/>
            <person name="Wang S."/>
            <person name="Li R."/>
            <person name="Zhang H."/>
            <person name="Shen G."/>
            <person name="Guo B."/>
            <person name="Wei J."/>
            <person name="Xu J."/>
            <person name="St-Pierre B."/>
            <person name="Chen S."/>
            <person name="Sun C."/>
        </authorList>
    </citation>
    <scope>NUCLEOTIDE SEQUENCE [LARGE SCALE GENOMIC DNA]</scope>
</reference>
<evidence type="ECO:0000313" key="2">
    <source>
        <dbReference type="Proteomes" id="UP001060085"/>
    </source>
</evidence>
<name>A0ACC0B3Q2_CATRO</name>
<evidence type="ECO:0000313" key="1">
    <source>
        <dbReference type="EMBL" id="KAI5667272.1"/>
    </source>
</evidence>
<protein>
    <submittedName>
        <fullName evidence="1">Uncharacterized protein</fullName>
    </submittedName>
</protein>
<sequence length="130" mass="15567">MSSKENQGESSVSTNPIHGLSSNNVSWDDDDEHDFFRVLGIMARDGWFTENIIPKVTYETVLNKLNARLCKSFTHALIQQKFKEYHKRFYEFDKAKNNNHTWYDWDLEKNFMHNENGKTWYEYVQVNLHL</sequence>
<gene>
    <name evidence="1" type="ORF">M9H77_17125</name>
</gene>
<keyword evidence="2" id="KW-1185">Reference proteome</keyword>
<comment type="caution">
    <text evidence="1">The sequence shown here is derived from an EMBL/GenBank/DDBJ whole genome shotgun (WGS) entry which is preliminary data.</text>
</comment>
<accession>A0ACC0B3Q2</accession>
<dbReference type="EMBL" id="CM044704">
    <property type="protein sequence ID" value="KAI5667272.1"/>
    <property type="molecule type" value="Genomic_DNA"/>
</dbReference>
<proteinExistence type="predicted"/>
<organism evidence="1 2">
    <name type="scientific">Catharanthus roseus</name>
    <name type="common">Madagascar periwinkle</name>
    <name type="synonym">Vinca rosea</name>
    <dbReference type="NCBI Taxonomy" id="4058"/>
    <lineage>
        <taxon>Eukaryota</taxon>
        <taxon>Viridiplantae</taxon>
        <taxon>Streptophyta</taxon>
        <taxon>Embryophyta</taxon>
        <taxon>Tracheophyta</taxon>
        <taxon>Spermatophyta</taxon>
        <taxon>Magnoliopsida</taxon>
        <taxon>eudicotyledons</taxon>
        <taxon>Gunneridae</taxon>
        <taxon>Pentapetalae</taxon>
        <taxon>asterids</taxon>
        <taxon>lamiids</taxon>
        <taxon>Gentianales</taxon>
        <taxon>Apocynaceae</taxon>
        <taxon>Rauvolfioideae</taxon>
        <taxon>Vinceae</taxon>
        <taxon>Catharanthinae</taxon>
        <taxon>Catharanthus</taxon>
    </lineage>
</organism>
<dbReference type="Proteomes" id="UP001060085">
    <property type="component" value="Linkage Group LG04"/>
</dbReference>